<proteinExistence type="predicted"/>
<name>A0A1T4MMR5_PORCN</name>
<dbReference type="RefSeq" id="WP_036848002.1">
    <property type="nucleotide sequence ID" value="NZ_CALTZT010000010.1"/>
</dbReference>
<evidence type="ECO:0008006" key="4">
    <source>
        <dbReference type="Google" id="ProtNLM"/>
    </source>
</evidence>
<evidence type="ECO:0000256" key="1">
    <source>
        <dbReference type="SAM" id="Phobius"/>
    </source>
</evidence>
<dbReference type="AlphaFoldDB" id="A0A1T4MMR5"/>
<dbReference type="Pfam" id="PF19579">
    <property type="entry name" value="FtsL_2"/>
    <property type="match status" value="1"/>
</dbReference>
<keyword evidence="1" id="KW-1133">Transmembrane helix</keyword>
<keyword evidence="1" id="KW-0472">Membrane</keyword>
<protein>
    <recommendedName>
        <fullName evidence="4">Cell division protein FtsL</fullName>
    </recommendedName>
</protein>
<dbReference type="EMBL" id="FUWL01000014">
    <property type="protein sequence ID" value="SJZ68292.1"/>
    <property type="molecule type" value="Genomic_DNA"/>
</dbReference>
<dbReference type="OrthoDB" id="1011965at2"/>
<gene>
    <name evidence="2" type="ORF">SAMN02745205_01593</name>
</gene>
<evidence type="ECO:0000313" key="2">
    <source>
        <dbReference type="EMBL" id="SJZ68292.1"/>
    </source>
</evidence>
<keyword evidence="1" id="KW-0812">Transmembrane</keyword>
<evidence type="ECO:0000313" key="3">
    <source>
        <dbReference type="Proteomes" id="UP000189956"/>
    </source>
</evidence>
<organism evidence="2 3">
    <name type="scientific">Porphyromonas cangingivalis</name>
    <dbReference type="NCBI Taxonomy" id="36874"/>
    <lineage>
        <taxon>Bacteria</taxon>
        <taxon>Pseudomonadati</taxon>
        <taxon>Bacteroidota</taxon>
        <taxon>Bacteroidia</taxon>
        <taxon>Bacteroidales</taxon>
        <taxon>Porphyromonadaceae</taxon>
        <taxon>Porphyromonas</taxon>
    </lineage>
</organism>
<dbReference type="Proteomes" id="UP000189956">
    <property type="component" value="Unassembled WGS sequence"/>
</dbReference>
<reference evidence="2 3" key="1">
    <citation type="submission" date="2017-02" db="EMBL/GenBank/DDBJ databases">
        <authorList>
            <person name="Peterson S.W."/>
        </authorList>
    </citation>
    <scope>NUCLEOTIDE SEQUENCE [LARGE SCALE GENOMIC DNA]</scope>
    <source>
        <strain evidence="2 3">ATCC 700135</strain>
    </source>
</reference>
<sequence length="112" mass="12877">MATENKGTDRVKKFWRYAGGEFLSDSFRADTLKWIIAATLLALFLVYNNYTAIRQLRAINNLKREITDLRMEEVSISSTLMGATRISAIEERVREENLEISIPKTPPIIIEK</sequence>
<dbReference type="InterPro" id="IPR045755">
    <property type="entry name" value="FtsL-like"/>
</dbReference>
<accession>A0A1T4MMR5</accession>
<feature type="transmembrane region" description="Helical" evidence="1">
    <location>
        <begin position="31"/>
        <end position="50"/>
    </location>
</feature>